<dbReference type="EMBL" id="GG738851">
    <property type="protein sequence ID" value="EFC48389.1"/>
    <property type="molecule type" value="Genomic_DNA"/>
</dbReference>
<dbReference type="InterPro" id="IPR017441">
    <property type="entry name" value="Protein_kinase_ATP_BS"/>
</dbReference>
<dbReference type="KEGG" id="ngr:NAEGRDRAFT_78545"/>
<dbReference type="GeneID" id="8862146"/>
<feature type="compositionally biased region" description="Low complexity" evidence="7">
    <location>
        <begin position="171"/>
        <end position="187"/>
    </location>
</feature>
<name>D2V4I3_NAEGR</name>
<protein>
    <submittedName>
        <fullName evidence="9">Protein kinase</fullName>
    </submittedName>
</protein>
<dbReference type="Pfam" id="PF00069">
    <property type="entry name" value="Pkinase"/>
    <property type="match status" value="1"/>
</dbReference>
<evidence type="ECO:0000256" key="2">
    <source>
        <dbReference type="ARBA" id="ARBA00022741"/>
    </source>
</evidence>
<sequence>MSHYHHHHGRHDGSMYHSQYHQIPNQENIAPQSNNNNQQQLHPILEQQQPVVVVDNYHSHPPHSHSHIPLVSVPTYCSHNGHSMNNEAIYHYHPHHQTHDLINHHNTNNSNNTTNNLNLNLNNNTNNLNNNILIDESSPHIVNNNIPSFNCSSCPTTTSSNLAFHHHSHMNNNNSTSNNNTVSSNSNNKKRKLSMTDIESANSSCTTTSNTTSMITTSSSYELESIPTRLFMGECIRVKIREIPGIMDQFRQMFEQHEVSLQNLTVCFQKEGLFNFQLPCFLEGNDCIVFSVPKREVFLPYFQNWEGSMTLHHCAVTISARSPVPNGGDCIMILMHQSCCSIVCLETSDMLNFVSKCFSEPKRLKHLLLTVKERYTDEFGAMLHTEDECPLTEPMRSNLKIVKELGKGSNGFVYLVEKRKSATTDLWKNSKKLALKQSFSSNPTRVQDYIAVHKAMKDLSRGETESNVIQIYEIQSVTVEESNTHISEILMEKCEYDLGRYCRRYFKSCLTVETLKSLIHILNQTVNGIRMIHNSGYCHLDIKEGNIMLNREKIVKIIDFDFSIAKNVPISSKRGTPLYLINIDESIGKFSKRNAAS</sequence>
<dbReference type="PANTHER" id="PTHR11042">
    <property type="entry name" value="EUKARYOTIC TRANSLATION INITIATION FACTOR 2-ALPHA KINASE EIF2-ALPHA KINASE -RELATED"/>
    <property type="match status" value="1"/>
</dbReference>
<dbReference type="InterPro" id="IPR000719">
    <property type="entry name" value="Prot_kinase_dom"/>
</dbReference>
<dbReference type="InterPro" id="IPR008271">
    <property type="entry name" value="Ser/Thr_kinase_AS"/>
</dbReference>
<dbReference type="SMART" id="SM00220">
    <property type="entry name" value="S_TKc"/>
    <property type="match status" value="1"/>
</dbReference>
<dbReference type="InterPro" id="IPR011009">
    <property type="entry name" value="Kinase-like_dom_sf"/>
</dbReference>
<keyword evidence="10" id="KW-1185">Reference proteome</keyword>
<organism evidence="10">
    <name type="scientific">Naegleria gruberi</name>
    <name type="common">Amoeba</name>
    <dbReference type="NCBI Taxonomy" id="5762"/>
    <lineage>
        <taxon>Eukaryota</taxon>
        <taxon>Discoba</taxon>
        <taxon>Heterolobosea</taxon>
        <taxon>Tetramitia</taxon>
        <taxon>Eutetramitia</taxon>
        <taxon>Vahlkampfiidae</taxon>
        <taxon>Naegleria</taxon>
    </lineage>
</organism>
<comment type="similarity">
    <text evidence="5">Belongs to the protein kinase superfamily. Ser/Thr protein kinase family. GCN2 subfamily.</text>
</comment>
<keyword evidence="1" id="KW-0808">Transferase</keyword>
<gene>
    <name evidence="9" type="ORF">NAEGRDRAFT_78545</name>
</gene>
<keyword evidence="4 6" id="KW-0067">ATP-binding</keyword>
<dbReference type="VEuPathDB" id="AmoebaDB:NAEGRDRAFT_78545"/>
<dbReference type="OMA" id="NIPSFNC"/>
<dbReference type="InParanoid" id="D2V4I3"/>
<dbReference type="PROSITE" id="PS50011">
    <property type="entry name" value="PROTEIN_KINASE_DOM"/>
    <property type="match status" value="1"/>
</dbReference>
<dbReference type="InterPro" id="IPR050339">
    <property type="entry name" value="CC_SR_Kinase"/>
</dbReference>
<feature type="domain" description="Protein kinase" evidence="8">
    <location>
        <begin position="399"/>
        <end position="597"/>
    </location>
</feature>
<reference evidence="9 10" key="1">
    <citation type="journal article" date="2010" name="Cell">
        <title>The genome of Naegleria gruberi illuminates early eukaryotic versatility.</title>
        <authorList>
            <person name="Fritz-Laylin L.K."/>
            <person name="Prochnik S.E."/>
            <person name="Ginger M.L."/>
            <person name="Dacks J.B."/>
            <person name="Carpenter M.L."/>
            <person name="Field M.C."/>
            <person name="Kuo A."/>
            <person name="Paredez A."/>
            <person name="Chapman J."/>
            <person name="Pham J."/>
            <person name="Shu S."/>
            <person name="Neupane R."/>
            <person name="Cipriano M."/>
            <person name="Mancuso J."/>
            <person name="Tu H."/>
            <person name="Salamov A."/>
            <person name="Lindquist E."/>
            <person name="Shapiro H."/>
            <person name="Lucas S."/>
            <person name="Grigoriev I.V."/>
            <person name="Cande W.Z."/>
            <person name="Fulton C."/>
            <person name="Rokhsar D.S."/>
            <person name="Dawson S.C."/>
        </authorList>
    </citation>
    <scope>NUCLEOTIDE SEQUENCE [LARGE SCALE GENOMIC DNA]</scope>
    <source>
        <strain evidence="9 10">NEG-M</strain>
    </source>
</reference>
<dbReference type="PROSITE" id="PS00107">
    <property type="entry name" value="PROTEIN_KINASE_ATP"/>
    <property type="match status" value="1"/>
</dbReference>
<evidence type="ECO:0000313" key="9">
    <source>
        <dbReference type="EMBL" id="EFC48389.1"/>
    </source>
</evidence>
<evidence type="ECO:0000256" key="5">
    <source>
        <dbReference type="ARBA" id="ARBA00037982"/>
    </source>
</evidence>
<evidence type="ECO:0000256" key="4">
    <source>
        <dbReference type="ARBA" id="ARBA00022840"/>
    </source>
</evidence>
<dbReference type="RefSeq" id="XP_002681133.1">
    <property type="nucleotide sequence ID" value="XM_002681087.1"/>
</dbReference>
<proteinExistence type="inferred from homology"/>
<dbReference type="GO" id="GO:0005524">
    <property type="term" value="F:ATP binding"/>
    <property type="evidence" value="ECO:0007669"/>
    <property type="project" value="UniProtKB-UniRule"/>
</dbReference>
<feature type="binding site" evidence="6">
    <location>
        <position position="436"/>
    </location>
    <ligand>
        <name>ATP</name>
        <dbReference type="ChEBI" id="CHEBI:30616"/>
    </ligand>
</feature>
<evidence type="ECO:0000256" key="3">
    <source>
        <dbReference type="ARBA" id="ARBA00022777"/>
    </source>
</evidence>
<dbReference type="AlphaFoldDB" id="D2V4I3"/>
<dbReference type="STRING" id="5762.D2V4I3"/>
<dbReference type="Gene3D" id="1.10.510.10">
    <property type="entry name" value="Transferase(Phosphotransferase) domain 1"/>
    <property type="match status" value="1"/>
</dbReference>
<dbReference type="Proteomes" id="UP000006671">
    <property type="component" value="Unassembled WGS sequence"/>
</dbReference>
<keyword evidence="2 6" id="KW-0547">Nucleotide-binding</keyword>
<dbReference type="GO" id="GO:0005737">
    <property type="term" value="C:cytoplasm"/>
    <property type="evidence" value="ECO:0007669"/>
    <property type="project" value="TreeGrafter"/>
</dbReference>
<feature type="region of interest" description="Disordered" evidence="7">
    <location>
        <begin position="167"/>
        <end position="189"/>
    </location>
</feature>
<dbReference type="PROSITE" id="PS00108">
    <property type="entry name" value="PROTEIN_KINASE_ST"/>
    <property type="match status" value="1"/>
</dbReference>
<dbReference type="GO" id="GO:0005634">
    <property type="term" value="C:nucleus"/>
    <property type="evidence" value="ECO:0007669"/>
    <property type="project" value="TreeGrafter"/>
</dbReference>
<evidence type="ECO:0000256" key="1">
    <source>
        <dbReference type="ARBA" id="ARBA00022679"/>
    </source>
</evidence>
<evidence type="ECO:0000256" key="6">
    <source>
        <dbReference type="PROSITE-ProRule" id="PRU10141"/>
    </source>
</evidence>
<dbReference type="GO" id="GO:0004672">
    <property type="term" value="F:protein kinase activity"/>
    <property type="evidence" value="ECO:0007669"/>
    <property type="project" value="InterPro"/>
</dbReference>
<evidence type="ECO:0000313" key="10">
    <source>
        <dbReference type="Proteomes" id="UP000006671"/>
    </source>
</evidence>
<dbReference type="SUPFAM" id="SSF56112">
    <property type="entry name" value="Protein kinase-like (PK-like)"/>
    <property type="match status" value="1"/>
</dbReference>
<accession>D2V4I3</accession>
<keyword evidence="3 9" id="KW-0418">Kinase</keyword>
<evidence type="ECO:0000256" key="7">
    <source>
        <dbReference type="SAM" id="MobiDB-lite"/>
    </source>
</evidence>
<evidence type="ECO:0000259" key="8">
    <source>
        <dbReference type="PROSITE" id="PS50011"/>
    </source>
</evidence>